<organism evidence="20 21">
    <name type="scientific">Panagrellus redivivus</name>
    <name type="common">Microworm</name>
    <dbReference type="NCBI Taxonomy" id="6233"/>
    <lineage>
        <taxon>Eukaryota</taxon>
        <taxon>Metazoa</taxon>
        <taxon>Ecdysozoa</taxon>
        <taxon>Nematoda</taxon>
        <taxon>Chromadorea</taxon>
        <taxon>Rhabditida</taxon>
        <taxon>Tylenchina</taxon>
        <taxon>Panagrolaimomorpha</taxon>
        <taxon>Panagrolaimoidea</taxon>
        <taxon>Panagrolaimidae</taxon>
        <taxon>Panagrellus</taxon>
    </lineage>
</organism>
<evidence type="ECO:0000256" key="13">
    <source>
        <dbReference type="ARBA" id="ARBA00061333"/>
    </source>
</evidence>
<dbReference type="GO" id="GO:0005886">
    <property type="term" value="C:plasma membrane"/>
    <property type="evidence" value="ECO:0007669"/>
    <property type="project" value="UniProtKB-SubCell"/>
</dbReference>
<dbReference type="PANTHER" id="PTHR24418">
    <property type="entry name" value="TYROSINE-PROTEIN KINASE"/>
    <property type="match status" value="1"/>
</dbReference>
<dbReference type="GO" id="GO:0004715">
    <property type="term" value="F:non-membrane spanning protein tyrosine kinase activity"/>
    <property type="evidence" value="ECO:0007669"/>
    <property type="project" value="UniProtKB-EC"/>
</dbReference>
<reference evidence="21" key="2">
    <citation type="submission" date="2020-10" db="UniProtKB">
        <authorList>
            <consortium name="WormBaseParasite"/>
        </authorList>
    </citation>
    <scope>IDENTIFICATION</scope>
</reference>
<dbReference type="EC" id="2.7.10.2" evidence="16"/>
<dbReference type="SMART" id="SM00219">
    <property type="entry name" value="TyrKc"/>
    <property type="match status" value="1"/>
</dbReference>
<evidence type="ECO:0000256" key="4">
    <source>
        <dbReference type="ARBA" id="ARBA00022490"/>
    </source>
</evidence>
<dbReference type="CDD" id="cd00192">
    <property type="entry name" value="PTKc"/>
    <property type="match status" value="1"/>
</dbReference>
<dbReference type="Gene3D" id="1.10.510.10">
    <property type="entry name" value="Transferase(Phosphotransferase) domain 1"/>
    <property type="match status" value="1"/>
</dbReference>
<dbReference type="Gene3D" id="3.30.505.10">
    <property type="entry name" value="SH2 domain"/>
    <property type="match status" value="1"/>
</dbReference>
<comment type="catalytic activity">
    <reaction evidence="12 16">
        <text>L-tyrosyl-[protein] + ATP = O-phospho-L-tyrosyl-[protein] + ADP + H(+)</text>
        <dbReference type="Rhea" id="RHEA:10596"/>
        <dbReference type="Rhea" id="RHEA-COMP:10136"/>
        <dbReference type="Rhea" id="RHEA-COMP:20101"/>
        <dbReference type="ChEBI" id="CHEBI:15378"/>
        <dbReference type="ChEBI" id="CHEBI:30616"/>
        <dbReference type="ChEBI" id="CHEBI:46858"/>
        <dbReference type="ChEBI" id="CHEBI:61978"/>
        <dbReference type="ChEBI" id="CHEBI:456216"/>
        <dbReference type="EC" id="2.7.10.2"/>
    </reaction>
</comment>
<keyword evidence="7 16" id="KW-0418">Kinase</keyword>
<evidence type="ECO:0000256" key="11">
    <source>
        <dbReference type="ARBA" id="ARBA00023137"/>
    </source>
</evidence>
<dbReference type="InterPro" id="IPR001245">
    <property type="entry name" value="Ser-Thr/Tyr_kinase_cat_dom"/>
</dbReference>
<dbReference type="PROSITE" id="PS50011">
    <property type="entry name" value="PROTEIN_KINASE_DOM"/>
    <property type="match status" value="1"/>
</dbReference>
<keyword evidence="6 15" id="KW-0547">Nucleotide-binding</keyword>
<dbReference type="Pfam" id="PF00017">
    <property type="entry name" value="SH2"/>
    <property type="match status" value="1"/>
</dbReference>
<evidence type="ECO:0000256" key="10">
    <source>
        <dbReference type="ARBA" id="ARBA00023136"/>
    </source>
</evidence>
<evidence type="ECO:0000313" key="21">
    <source>
        <dbReference type="WBParaSite" id="Pan_g19504.t1"/>
    </source>
</evidence>
<evidence type="ECO:0000259" key="19">
    <source>
        <dbReference type="PROSITE" id="PS50011"/>
    </source>
</evidence>
<keyword evidence="3" id="KW-1003">Cell membrane</keyword>
<evidence type="ECO:0000256" key="17">
    <source>
        <dbReference type="SAM" id="MobiDB-lite"/>
    </source>
</evidence>
<dbReference type="PRINTS" id="PR00109">
    <property type="entry name" value="TYRKINASE"/>
</dbReference>
<reference evidence="20" key="1">
    <citation type="journal article" date="2013" name="Genetics">
        <title>The draft genome and transcriptome of Panagrellus redivivus are shaped by the harsh demands of a free-living lifestyle.</title>
        <authorList>
            <person name="Srinivasan J."/>
            <person name="Dillman A.R."/>
            <person name="Macchietto M.G."/>
            <person name="Heikkinen L."/>
            <person name="Lakso M."/>
            <person name="Fracchia K.M."/>
            <person name="Antoshechkin I."/>
            <person name="Mortazavi A."/>
            <person name="Wong G."/>
            <person name="Sternberg P.W."/>
        </authorList>
    </citation>
    <scope>NUCLEOTIDE SEQUENCE [LARGE SCALE GENOMIC DNA]</scope>
    <source>
        <strain evidence="20">MT8872</strain>
    </source>
</reference>
<proteinExistence type="inferred from homology"/>
<dbReference type="Pfam" id="PF07714">
    <property type="entry name" value="PK_Tyr_Ser-Thr"/>
    <property type="match status" value="1"/>
</dbReference>
<comment type="similarity">
    <text evidence="13">Belongs to the protein kinase superfamily. Tyr protein kinase family. Fes/fps subfamily.</text>
</comment>
<feature type="compositionally biased region" description="Basic and acidic residues" evidence="17">
    <location>
        <begin position="409"/>
        <end position="467"/>
    </location>
</feature>
<evidence type="ECO:0000313" key="20">
    <source>
        <dbReference type="Proteomes" id="UP000492821"/>
    </source>
</evidence>
<dbReference type="PROSITE" id="PS00109">
    <property type="entry name" value="PROTEIN_KINASE_TYR"/>
    <property type="match status" value="1"/>
</dbReference>
<evidence type="ECO:0000256" key="2">
    <source>
        <dbReference type="ARBA" id="ARBA00004496"/>
    </source>
</evidence>
<comment type="subcellular location">
    <subcellularLocation>
        <location evidence="1">Cell membrane</location>
        <topology evidence="1">Peripheral membrane protein</topology>
    </subcellularLocation>
    <subcellularLocation>
        <location evidence="2">Cytoplasm</location>
    </subcellularLocation>
</comment>
<keyword evidence="8 15" id="KW-0067">ATP-binding</keyword>
<dbReference type="InterPro" id="IPR000980">
    <property type="entry name" value="SH2"/>
</dbReference>
<evidence type="ECO:0000256" key="6">
    <source>
        <dbReference type="ARBA" id="ARBA00022741"/>
    </source>
</evidence>
<dbReference type="CDD" id="cd10361">
    <property type="entry name" value="SH2_Fps_family"/>
    <property type="match status" value="1"/>
</dbReference>
<feature type="domain" description="SH2" evidence="18">
    <location>
        <begin position="49"/>
        <end position="141"/>
    </location>
</feature>
<dbReference type="AlphaFoldDB" id="A0A7E4VEJ9"/>
<keyword evidence="11 16" id="KW-0829">Tyrosine-protein kinase</keyword>
<dbReference type="Gene3D" id="3.30.200.20">
    <property type="entry name" value="Phosphorylase Kinase, domain 1"/>
    <property type="match status" value="1"/>
</dbReference>
<dbReference type="InterPro" id="IPR017441">
    <property type="entry name" value="Protein_kinase_ATP_BS"/>
</dbReference>
<dbReference type="InterPro" id="IPR008266">
    <property type="entry name" value="Tyr_kinase_AS"/>
</dbReference>
<keyword evidence="9 14" id="KW-0727">SH2 domain</keyword>
<evidence type="ECO:0000256" key="14">
    <source>
        <dbReference type="PROSITE-ProRule" id="PRU00191"/>
    </source>
</evidence>
<dbReference type="SUPFAM" id="SSF56112">
    <property type="entry name" value="Protein kinase-like (PK-like)"/>
    <property type="match status" value="1"/>
</dbReference>
<dbReference type="InterPro" id="IPR011009">
    <property type="entry name" value="Kinase-like_dom_sf"/>
</dbReference>
<dbReference type="WBParaSite" id="Pan_g19504.t1">
    <property type="protein sequence ID" value="Pan_g19504.t1"/>
    <property type="gene ID" value="Pan_g19504"/>
</dbReference>
<evidence type="ECO:0000256" key="7">
    <source>
        <dbReference type="ARBA" id="ARBA00022777"/>
    </source>
</evidence>
<evidence type="ECO:0000256" key="3">
    <source>
        <dbReference type="ARBA" id="ARBA00022475"/>
    </source>
</evidence>
<evidence type="ECO:0000256" key="16">
    <source>
        <dbReference type="RuleBase" id="RU362096"/>
    </source>
</evidence>
<dbReference type="InterPro" id="IPR020635">
    <property type="entry name" value="Tyr_kinase_cat_dom"/>
</dbReference>
<keyword evidence="10" id="KW-0472">Membrane</keyword>
<dbReference type="PROSITE" id="PS50001">
    <property type="entry name" value="SH2"/>
    <property type="match status" value="1"/>
</dbReference>
<dbReference type="PROSITE" id="PS00107">
    <property type="entry name" value="PROTEIN_KINASE_ATP"/>
    <property type="match status" value="1"/>
</dbReference>
<feature type="binding site" evidence="15">
    <location>
        <position position="184"/>
    </location>
    <ligand>
        <name>ATP</name>
        <dbReference type="ChEBI" id="CHEBI:30616"/>
    </ligand>
</feature>
<dbReference type="SMART" id="SM00252">
    <property type="entry name" value="SH2"/>
    <property type="match status" value="1"/>
</dbReference>
<dbReference type="InterPro" id="IPR000719">
    <property type="entry name" value="Prot_kinase_dom"/>
</dbReference>
<name>A0A7E4VEJ9_PANRE</name>
<feature type="region of interest" description="Disordered" evidence="17">
    <location>
        <begin position="409"/>
        <end position="473"/>
    </location>
</feature>
<protein>
    <recommendedName>
        <fullName evidence="16">Tyrosine-protein kinase</fullName>
        <ecNumber evidence="16">2.7.10.2</ecNumber>
    </recommendedName>
</protein>
<dbReference type="SUPFAM" id="SSF55550">
    <property type="entry name" value="SH2 domain"/>
    <property type="match status" value="1"/>
</dbReference>
<sequence length="473" mass="54521">MTKEFSSHRGHGKTATQTATQSVVQSAAQDDENKCEISTIGETVRRASFYHGLMPRHDIEPLLKKDGDFLLRKTEVNGATVLALAVRWNGPVKHFMVNQSDKDSYYFETHHEKSVIDLVEWHMKTKTPVSTTSGAKLLKPIDRPPWILNHDSIKTIKKLGEGAFGEVYMAELTTDKVSIPVAVKTMREEVSRDSRLKFMKEARIMRKFHHQHVVQILGIAVHEHPLMLVMELCLGGSVLSYMRKHKGKTTLETKLRFVLEASSGLAYLEEKSCIHRDIAARNCLLTEKHAVKISDFGMSDERKTLTDERLDKVPVKWLAPETMQNKIYSSKTDVWSFGVMAYEIYSDGGEPYPTLTNIQTRAKIIVQNYRMEMPKDVPPAVVTLVSECWAKEPENRPPFSKIHERLLSEYKKEHGDPKDREKDKDKDKKEDKDRDKKEDKEKDKDDEKKEKRESKKDEVKDSLTKKEKKERKK</sequence>
<keyword evidence="4" id="KW-0963">Cytoplasm</keyword>
<dbReference type="InterPro" id="IPR036860">
    <property type="entry name" value="SH2_dom_sf"/>
</dbReference>
<keyword evidence="20" id="KW-1185">Reference proteome</keyword>
<dbReference type="FunFam" id="3.30.200.20:FF:000194">
    <property type="entry name" value="protein-tyrosine kinase 2-beta isoform X1"/>
    <property type="match status" value="1"/>
</dbReference>
<dbReference type="InterPro" id="IPR050198">
    <property type="entry name" value="Non-receptor_tyrosine_kinases"/>
</dbReference>
<evidence type="ECO:0000256" key="1">
    <source>
        <dbReference type="ARBA" id="ARBA00004202"/>
    </source>
</evidence>
<evidence type="ECO:0000256" key="5">
    <source>
        <dbReference type="ARBA" id="ARBA00022679"/>
    </source>
</evidence>
<feature type="compositionally biased region" description="Low complexity" evidence="17">
    <location>
        <begin position="14"/>
        <end position="28"/>
    </location>
</feature>
<dbReference type="GO" id="GO:0005524">
    <property type="term" value="F:ATP binding"/>
    <property type="evidence" value="ECO:0007669"/>
    <property type="project" value="UniProtKB-UniRule"/>
</dbReference>
<evidence type="ECO:0000256" key="8">
    <source>
        <dbReference type="ARBA" id="ARBA00022840"/>
    </source>
</evidence>
<dbReference type="InterPro" id="IPR035849">
    <property type="entry name" value="Fes/Fps/Fer_SH2"/>
</dbReference>
<dbReference type="Proteomes" id="UP000492821">
    <property type="component" value="Unassembled WGS sequence"/>
</dbReference>
<accession>A0A7E4VEJ9</accession>
<evidence type="ECO:0000259" key="18">
    <source>
        <dbReference type="PROSITE" id="PS50001"/>
    </source>
</evidence>
<feature type="domain" description="Protein kinase" evidence="19">
    <location>
        <begin position="153"/>
        <end position="406"/>
    </location>
</feature>
<evidence type="ECO:0000256" key="9">
    <source>
        <dbReference type="ARBA" id="ARBA00022999"/>
    </source>
</evidence>
<feature type="region of interest" description="Disordered" evidence="17">
    <location>
        <begin position="1"/>
        <end position="32"/>
    </location>
</feature>
<keyword evidence="5 16" id="KW-0808">Transferase</keyword>
<evidence type="ECO:0000256" key="12">
    <source>
        <dbReference type="ARBA" id="ARBA00051245"/>
    </source>
</evidence>
<dbReference type="GO" id="GO:0005737">
    <property type="term" value="C:cytoplasm"/>
    <property type="evidence" value="ECO:0007669"/>
    <property type="project" value="UniProtKB-SubCell"/>
</dbReference>
<evidence type="ECO:0000256" key="15">
    <source>
        <dbReference type="PROSITE-ProRule" id="PRU10141"/>
    </source>
</evidence>